<protein>
    <recommendedName>
        <fullName evidence="1">Reverse transcriptase Ty1/copia-type domain-containing protein</fullName>
    </recommendedName>
</protein>
<reference evidence="3" key="1">
    <citation type="submission" date="2018-06" db="EMBL/GenBank/DDBJ databases">
        <authorList>
            <person name="Guldener U."/>
        </authorList>
    </citation>
    <scope>NUCLEOTIDE SEQUENCE [LARGE SCALE GENOMIC DNA]</scope>
    <source>
        <strain evidence="3">UTAD17</strain>
    </source>
</reference>
<proteinExistence type="predicted"/>
<dbReference type="InterPro" id="IPR013103">
    <property type="entry name" value="RVT_2"/>
</dbReference>
<feature type="domain" description="Reverse transcriptase Ty1/copia-type" evidence="1">
    <location>
        <begin position="320"/>
        <end position="537"/>
    </location>
</feature>
<dbReference type="Pfam" id="PF07727">
    <property type="entry name" value="RVT_2"/>
    <property type="match status" value="1"/>
</dbReference>
<gene>
    <name evidence="2" type="ORF">SCODWIG_01723</name>
</gene>
<dbReference type="Proteomes" id="UP000262825">
    <property type="component" value="Unassembled WGS sequence"/>
</dbReference>
<dbReference type="VEuPathDB" id="FungiDB:SCODWIG_01723"/>
<evidence type="ECO:0000313" key="2">
    <source>
        <dbReference type="EMBL" id="SSD59962.1"/>
    </source>
</evidence>
<accession>A0A376B5Q4</accession>
<sequence length="795" mass="92337">MDLQSTNTILHNRNINNTSSLITSEYDTGTEEDCGNLSQKEIFDRFENLLFSDDMENMTEDTFIYHMKYLALQMEHNGLGCLLQYDAESVLGAELVEVINGFLLFFRAYFPPNFYGSNALGMLIDIKAGVYDEDNVSIVKDIIHEWSNLYYDGNVSIKRYIDKVKDLVLRTKVYFKEMSEDEMKIRIVDSLKKNYPNVEKLVFFKGASAANVTLEKIYIVISIACRLKPVDPTISDGLSNRKISAKKDKIPPYVKHLEGHTLYLEEVYKLTDKEIKNNYLISYRKELKNLEDNGVYDKKDAIYITEVNKKQIVPLLVLFNAKNDGEYKCQIVARGDKQDESTFNRELRSSNLSRDGLMLIMNMAFVNKLKIYHLKIHEPYLNTDLDKDIYVVTPSIYGKKNTVLKLNKCLGGLRQSGYLWNAEICTKLTENGFKPLDYWSSIFIKNVKNKMIIIGLYVDELIITTNENKLYEDTLDFLSTLYQVKVLNDGQGNKYDILGANFDYEIGEYLNMSMRQLPDKIRNLMTNIDTNVKKLPIVKKLEIPEKTIHNITNHEEKRKFMQRAIGLLNYVAQKYRYDIMFTVNFLSRYQQYPSEEIIKTTEKLLSYVYNTSHYKLTWKFQDIIHNELRVVTNASISNVGKNKSQYGNLVYWNNLVVSAKTGLSTISCIDSTEAEIYGISEGVLSIMNWLTGIEKISKKREIILECNNKSAIKLCLSDRHLKLRNKSHELRVYRMRYEKARLKFTFVLINSKSNEAHILTRFNPAGSNIEKFMKLLDSRIIKRIVSFRVFPIESL</sequence>
<keyword evidence="3" id="KW-1185">Reference proteome</keyword>
<evidence type="ECO:0000313" key="3">
    <source>
        <dbReference type="Proteomes" id="UP000262825"/>
    </source>
</evidence>
<evidence type="ECO:0000259" key="1">
    <source>
        <dbReference type="Pfam" id="PF07727"/>
    </source>
</evidence>
<dbReference type="EMBL" id="UFAJ01000240">
    <property type="protein sequence ID" value="SSD59962.1"/>
    <property type="molecule type" value="Genomic_DNA"/>
</dbReference>
<dbReference type="OrthoDB" id="5423336at2759"/>
<dbReference type="AlphaFoldDB" id="A0A376B5Q4"/>
<name>A0A376B5Q4_9ASCO</name>
<organism evidence="2 3">
    <name type="scientific">Saccharomycodes ludwigii</name>
    <dbReference type="NCBI Taxonomy" id="36035"/>
    <lineage>
        <taxon>Eukaryota</taxon>
        <taxon>Fungi</taxon>
        <taxon>Dikarya</taxon>
        <taxon>Ascomycota</taxon>
        <taxon>Saccharomycotina</taxon>
        <taxon>Saccharomycetes</taxon>
        <taxon>Saccharomycodales</taxon>
        <taxon>Saccharomycodaceae</taxon>
        <taxon>Saccharomycodes</taxon>
    </lineage>
</organism>